<evidence type="ECO:0000256" key="2">
    <source>
        <dbReference type="SAM" id="SignalP"/>
    </source>
</evidence>
<dbReference type="InterPro" id="IPR050955">
    <property type="entry name" value="Plant_Biomass_Hydrol_Est"/>
</dbReference>
<dbReference type="AlphaFoldDB" id="A0AAV9WWJ5"/>
<keyword evidence="4" id="KW-1185">Reference proteome</keyword>
<proteinExistence type="predicted"/>
<dbReference type="InterPro" id="IPR029058">
    <property type="entry name" value="AB_hydrolase_fold"/>
</dbReference>
<dbReference type="InterPro" id="IPR013783">
    <property type="entry name" value="Ig-like_fold"/>
</dbReference>
<dbReference type="SUPFAM" id="SSF53474">
    <property type="entry name" value="alpha/beta-Hydrolases"/>
    <property type="match status" value="1"/>
</dbReference>
<accession>A0AAV9WWJ5</accession>
<dbReference type="EMBL" id="JAVHJO010000014">
    <property type="protein sequence ID" value="KAK6528694.1"/>
    <property type="molecule type" value="Genomic_DNA"/>
</dbReference>
<dbReference type="Proteomes" id="UP001365542">
    <property type="component" value="Unassembled WGS sequence"/>
</dbReference>
<dbReference type="PANTHER" id="PTHR43037">
    <property type="entry name" value="UNNAMED PRODUCT-RELATED"/>
    <property type="match status" value="1"/>
</dbReference>
<feature type="chain" id="PRO_5043463126" description="Peptidase S9 prolyl oligopeptidase catalytic domain-containing protein" evidence="2">
    <location>
        <begin position="19"/>
        <end position="902"/>
    </location>
</feature>
<gene>
    <name evidence="3" type="ORF">TWF694_003937</name>
</gene>
<keyword evidence="1 2" id="KW-0732">Signal</keyword>
<reference evidence="3 4" key="1">
    <citation type="submission" date="2019-10" db="EMBL/GenBank/DDBJ databases">
        <authorList>
            <person name="Palmer J.M."/>
        </authorList>
    </citation>
    <scope>NUCLEOTIDE SEQUENCE [LARGE SCALE GENOMIC DNA]</scope>
    <source>
        <strain evidence="3 4">TWF694</strain>
    </source>
</reference>
<name>A0AAV9WWJ5_9PEZI</name>
<comment type="caution">
    <text evidence="3">The sequence shown here is derived from an EMBL/GenBank/DDBJ whole genome shotgun (WGS) entry which is preliminary data.</text>
</comment>
<sequence>MVTVRALSLSLLLKIAASTLLLSQKLDLQDAPVILFSTTWNLCGPFKLGTRESEWGTDPLERYGGFQALEPDETSTFRSSLARNGTVKWTENRIQTAQSQGLHSVSLMVSFPEINWNIMVTEFGWAGMQFQAWARGYFDFNPPLGQSNCIVALHTKNALEVWVDGEHYFGGDVYGYGKAPILLNLNPQVKRHVINIRVFNDIRMFGGRNPPQVDVELTTEYLCDVLSIVKESFVFPDIVNDKPASKFATIGVRNNGRISVDILEVRSKNGYVDLQLETKLSISPGQTRPIKMRFDTKRSLQSFEATLSYSLNRNAKFESLFTIPLNTIEGTHKPHKYTYIHPSGIVSYGVLRPPSLGSHCKRLGHLPILVSLHGAGVEASSDFSKRTFDDRPDLCAWLLIPSGVTTWAGDDWHIWGMSDIDAAISAIGEWKIQTRWDGPDADGQRLFFAGHSNGGQGVWHALIHRNDKAIGASPLSGYITISAYVPYDLWQELEPRAVSILQSSTNAYRTDLLAENLAGIPIFQGHGEYDDNVPPFHSRRMFEILHETMHLEDISNPGYHEFPRANHWFEGIMTTPPLGEFLSQFFNKVRPLPQIGSNFSVVIGNPGVTTSRGGLRALQLTDPTVLGRINVEILVGPSIIWKITTSNIRRLELDLTLAKKRTLAMPSTVEIDGNIILITAPEVMNRMGFVFTNRKWISFSDDSWKNNERHGLQLGSLPALFNSRGCINVLFRNNTTLSPLYNKKALEVSRNLYQYYSADTKIGIIDDLEQIKKGNVVVLGRFDKTLLPEELRSTFPVSQTESGDINLQLQSGEKITYKNRPGIGMVLLFPIGKDRVGILIWGSNDDAVRRASMLMPIRTGSSQPDFIILGPESGWNGAAGALALAMFDSHWQFRAEASYFRK</sequence>
<dbReference type="Gene3D" id="2.60.40.10">
    <property type="entry name" value="Immunoglobulins"/>
    <property type="match status" value="1"/>
</dbReference>
<evidence type="ECO:0008006" key="5">
    <source>
        <dbReference type="Google" id="ProtNLM"/>
    </source>
</evidence>
<protein>
    <recommendedName>
        <fullName evidence="5">Peptidase S9 prolyl oligopeptidase catalytic domain-containing protein</fullName>
    </recommendedName>
</protein>
<dbReference type="PANTHER" id="PTHR43037:SF4">
    <property type="entry name" value="PEPTIDASE S9 PROLYL OLIGOPEPTIDASE CATALYTIC DOMAIN-CONTAINING PROTEIN"/>
    <property type="match status" value="1"/>
</dbReference>
<feature type="signal peptide" evidence="2">
    <location>
        <begin position="1"/>
        <end position="18"/>
    </location>
</feature>
<evidence type="ECO:0000256" key="1">
    <source>
        <dbReference type="ARBA" id="ARBA00022729"/>
    </source>
</evidence>
<evidence type="ECO:0000313" key="3">
    <source>
        <dbReference type="EMBL" id="KAK6528694.1"/>
    </source>
</evidence>
<dbReference type="Gene3D" id="3.40.50.1820">
    <property type="entry name" value="alpha/beta hydrolase"/>
    <property type="match status" value="1"/>
</dbReference>
<evidence type="ECO:0000313" key="4">
    <source>
        <dbReference type="Proteomes" id="UP001365542"/>
    </source>
</evidence>
<organism evidence="3 4">
    <name type="scientific">Orbilia ellipsospora</name>
    <dbReference type="NCBI Taxonomy" id="2528407"/>
    <lineage>
        <taxon>Eukaryota</taxon>
        <taxon>Fungi</taxon>
        <taxon>Dikarya</taxon>
        <taxon>Ascomycota</taxon>
        <taxon>Pezizomycotina</taxon>
        <taxon>Orbiliomycetes</taxon>
        <taxon>Orbiliales</taxon>
        <taxon>Orbiliaceae</taxon>
        <taxon>Orbilia</taxon>
    </lineage>
</organism>